<gene>
    <name evidence="2" type="ORF">V6N12_006143</name>
</gene>
<feature type="region of interest" description="Disordered" evidence="1">
    <location>
        <begin position="113"/>
        <end position="174"/>
    </location>
</feature>
<evidence type="ECO:0000313" key="2">
    <source>
        <dbReference type="EMBL" id="KAK8567562.1"/>
    </source>
</evidence>
<dbReference type="EMBL" id="JBBPBM010000009">
    <property type="protein sequence ID" value="KAK8567562.1"/>
    <property type="molecule type" value="Genomic_DNA"/>
</dbReference>
<proteinExistence type="predicted"/>
<feature type="compositionally biased region" description="Basic residues" evidence="1">
    <location>
        <begin position="152"/>
        <end position="161"/>
    </location>
</feature>
<accession>A0ABR2EX57</accession>
<sequence>MIWVPKRNVVGEVDKGNQVVPTDPGLIASSFSEPKILFDVEPFAERLSTSSRPCNVIHSPQFDGVGTSREVNGCVVVAGANVQEPESVAQPSVPMVQGLESVTLASEPVVQSPVPMVQSPESAVRPDSPIAIREPRKAAKGVKELVQEIKAAKRKNKKNKKKGDGGGKAGYPSP</sequence>
<feature type="compositionally biased region" description="Low complexity" evidence="1">
    <location>
        <begin position="113"/>
        <end position="122"/>
    </location>
</feature>
<reference evidence="2 3" key="1">
    <citation type="journal article" date="2024" name="G3 (Bethesda)">
        <title>Genome assembly of Hibiscus sabdariffa L. provides insights into metabolisms of medicinal natural products.</title>
        <authorList>
            <person name="Kim T."/>
        </authorList>
    </citation>
    <scope>NUCLEOTIDE SEQUENCE [LARGE SCALE GENOMIC DNA]</scope>
    <source>
        <strain evidence="2">TK-2024</strain>
        <tissue evidence="2">Old leaves</tissue>
    </source>
</reference>
<feature type="compositionally biased region" description="Basic and acidic residues" evidence="1">
    <location>
        <begin position="133"/>
        <end position="151"/>
    </location>
</feature>
<organism evidence="2 3">
    <name type="scientific">Hibiscus sabdariffa</name>
    <name type="common">roselle</name>
    <dbReference type="NCBI Taxonomy" id="183260"/>
    <lineage>
        <taxon>Eukaryota</taxon>
        <taxon>Viridiplantae</taxon>
        <taxon>Streptophyta</taxon>
        <taxon>Embryophyta</taxon>
        <taxon>Tracheophyta</taxon>
        <taxon>Spermatophyta</taxon>
        <taxon>Magnoliopsida</taxon>
        <taxon>eudicotyledons</taxon>
        <taxon>Gunneridae</taxon>
        <taxon>Pentapetalae</taxon>
        <taxon>rosids</taxon>
        <taxon>malvids</taxon>
        <taxon>Malvales</taxon>
        <taxon>Malvaceae</taxon>
        <taxon>Malvoideae</taxon>
        <taxon>Hibiscus</taxon>
    </lineage>
</organism>
<dbReference type="Proteomes" id="UP001472677">
    <property type="component" value="Unassembled WGS sequence"/>
</dbReference>
<name>A0ABR2EX57_9ROSI</name>
<protein>
    <submittedName>
        <fullName evidence="2">Uncharacterized protein</fullName>
    </submittedName>
</protein>
<evidence type="ECO:0000313" key="3">
    <source>
        <dbReference type="Proteomes" id="UP001472677"/>
    </source>
</evidence>
<comment type="caution">
    <text evidence="2">The sequence shown here is derived from an EMBL/GenBank/DDBJ whole genome shotgun (WGS) entry which is preliminary data.</text>
</comment>
<evidence type="ECO:0000256" key="1">
    <source>
        <dbReference type="SAM" id="MobiDB-lite"/>
    </source>
</evidence>
<keyword evidence="3" id="KW-1185">Reference proteome</keyword>